<gene>
    <name evidence="2" type="ORF">SG0102_06950</name>
</gene>
<dbReference type="RefSeq" id="WP_125118684.1">
    <property type="nucleotide sequence ID" value="NZ_AP019309.1"/>
</dbReference>
<reference evidence="2 3" key="1">
    <citation type="submission" date="2018-11" db="EMBL/GenBank/DDBJ databases">
        <title>Novel Erysipelotrichaceae bacterium isolated from small intestine of a swine.</title>
        <authorList>
            <person name="Kim J.S."/>
            <person name="Choe H."/>
            <person name="Lee Y.R."/>
            <person name="Kim K.M."/>
            <person name="Park D.S."/>
        </authorList>
    </citation>
    <scope>NUCLEOTIDE SEQUENCE [LARGE SCALE GENOMIC DNA]</scope>
    <source>
        <strain evidence="2 3">SG0102</strain>
    </source>
</reference>
<evidence type="ECO:0000313" key="3">
    <source>
        <dbReference type="Proteomes" id="UP000268059"/>
    </source>
</evidence>
<dbReference type="InterPro" id="IPR032675">
    <property type="entry name" value="LRR_dom_sf"/>
</dbReference>
<dbReference type="AlphaFoldDB" id="A0A3G9JIL1"/>
<protein>
    <submittedName>
        <fullName evidence="2">Uncharacterized protein</fullName>
    </submittedName>
</protein>
<sequence length="311" mass="36314">MMKKILLLILFLVMGVSPVYAYDDVYDHQEYWKYYNEKEQDRETIPAYDIDMFRADYRSTHEESDYLYYLMRKHKTGGFTYRYHLDFKPERLKKLYTSPAIDNPYIHGVDVLGYDARLKTIDFKKLTRQKGYIRRIGANAFAHTKLTSITVPDSVEYVGKNAFGFLKVKKSPYLIKQKGIYKYYFVSGKKRIQPSDVTALYYRGTQAKLDGGKSGAMKTIPQKDSENKSPSYVMTLKKGQSVFLNGYIKVKNKYFPISYKQVNQLSERKYKHYVKFYKGKLTALKKGGEFITIVPMAGVYNISYAIEVKVV</sequence>
<evidence type="ECO:0000256" key="1">
    <source>
        <dbReference type="SAM" id="SignalP"/>
    </source>
</evidence>
<keyword evidence="1" id="KW-0732">Signal</keyword>
<dbReference type="EMBL" id="AP019309">
    <property type="protein sequence ID" value="BBH25761.1"/>
    <property type="molecule type" value="Genomic_DNA"/>
</dbReference>
<dbReference type="OrthoDB" id="1751034at2"/>
<feature type="signal peptide" evidence="1">
    <location>
        <begin position="1"/>
        <end position="21"/>
    </location>
</feature>
<dbReference type="InParanoid" id="A0A3G9JIL1"/>
<feature type="chain" id="PRO_5018303422" evidence="1">
    <location>
        <begin position="22"/>
        <end position="311"/>
    </location>
</feature>
<organism evidence="2 3">
    <name type="scientific">Intestinibaculum porci</name>
    <dbReference type="NCBI Taxonomy" id="2487118"/>
    <lineage>
        <taxon>Bacteria</taxon>
        <taxon>Bacillati</taxon>
        <taxon>Bacillota</taxon>
        <taxon>Erysipelotrichia</taxon>
        <taxon>Erysipelotrichales</taxon>
        <taxon>Erysipelotrichaceae</taxon>
        <taxon>Intestinibaculum</taxon>
    </lineage>
</organism>
<evidence type="ECO:0000313" key="2">
    <source>
        <dbReference type="EMBL" id="BBH25761.1"/>
    </source>
</evidence>
<keyword evidence="3" id="KW-1185">Reference proteome</keyword>
<dbReference type="KEGG" id="ebm:SG0102_06950"/>
<proteinExistence type="predicted"/>
<dbReference type="Gene3D" id="3.80.10.10">
    <property type="entry name" value="Ribonuclease Inhibitor"/>
    <property type="match status" value="1"/>
</dbReference>
<name>A0A3G9JIL1_9FIRM</name>
<dbReference type="Proteomes" id="UP000268059">
    <property type="component" value="Chromosome"/>
</dbReference>
<accession>A0A3G9JIL1</accession>